<dbReference type="KEGG" id="pmak:PMPD1_3827"/>
<dbReference type="PANTHER" id="PTHR43976">
    <property type="entry name" value="SHORT CHAIN DEHYDROGENASE"/>
    <property type="match status" value="1"/>
</dbReference>
<protein>
    <submittedName>
        <fullName evidence="4">SDR family NAD(P)-dependent oxidoreductase</fullName>
    </submittedName>
</protein>
<dbReference type="SUPFAM" id="SSF51735">
    <property type="entry name" value="NAD(P)-binding Rossmann-fold domains"/>
    <property type="match status" value="1"/>
</dbReference>
<sequence length="280" mass="30045">MTKQKVWFITGSSRGFGRVWAEAALQRGDKVVATARNIKSLAGLVESYGDAVLALQLDVTDRGEVFKVVNQAHKHFGRLDVILSNAGYGLIGAVEEVSLEDVRANFETNVFGTLSVIQAALPLLRLQGGGHILPVSSIGGVVTFPTVGLYQASKYAVEGMAETLASEVGSFGINVTLIEPGAFTTDFMSDASIKHAVPITHYDALRESLYTLFTPEVFGDPNATSEAILAVVDSPNPPLRLLLGSMSLPIIREVYAERLATWDKWAEVSNAAQGNSHRGQ</sequence>
<dbReference type="NCBIfam" id="NF006114">
    <property type="entry name" value="PRK08263.1"/>
    <property type="match status" value="1"/>
</dbReference>
<dbReference type="GO" id="GO:0016491">
    <property type="term" value="F:oxidoreductase activity"/>
    <property type="evidence" value="ECO:0007669"/>
    <property type="project" value="UniProtKB-KW"/>
</dbReference>
<dbReference type="RefSeq" id="WP_173635582.1">
    <property type="nucleotide sequence ID" value="NZ_CP054212.1"/>
</dbReference>
<keyword evidence="2" id="KW-0560">Oxidoreductase</keyword>
<dbReference type="AlphaFoldDB" id="A0A6M8UDE8"/>
<evidence type="ECO:0000256" key="2">
    <source>
        <dbReference type="ARBA" id="ARBA00023002"/>
    </source>
</evidence>
<evidence type="ECO:0000256" key="1">
    <source>
        <dbReference type="ARBA" id="ARBA00006484"/>
    </source>
</evidence>
<dbReference type="InterPro" id="IPR051911">
    <property type="entry name" value="SDR_oxidoreductase"/>
</dbReference>
<dbReference type="EMBL" id="CP054212">
    <property type="protein sequence ID" value="QKJ88738.1"/>
    <property type="molecule type" value="Genomic_DNA"/>
</dbReference>
<dbReference type="InterPro" id="IPR002347">
    <property type="entry name" value="SDR_fam"/>
</dbReference>
<organism evidence="4 5">
    <name type="scientific">Paramixta manurensis</name>
    <dbReference type="NCBI Taxonomy" id="2740817"/>
    <lineage>
        <taxon>Bacteria</taxon>
        <taxon>Pseudomonadati</taxon>
        <taxon>Pseudomonadota</taxon>
        <taxon>Gammaproteobacteria</taxon>
        <taxon>Enterobacterales</taxon>
        <taxon>Erwiniaceae</taxon>
        <taxon>Paramixta</taxon>
    </lineage>
</organism>
<evidence type="ECO:0000313" key="4">
    <source>
        <dbReference type="EMBL" id="QKJ88738.1"/>
    </source>
</evidence>
<keyword evidence="5" id="KW-1185">Reference proteome</keyword>
<gene>
    <name evidence="4" type="ORF">PMPD1_3827</name>
</gene>
<dbReference type="PRINTS" id="PR00080">
    <property type="entry name" value="SDRFAMILY"/>
</dbReference>
<accession>A0A6M8UDE8</accession>
<dbReference type="PRINTS" id="PR00081">
    <property type="entry name" value="GDHRDH"/>
</dbReference>
<dbReference type="CDD" id="cd05374">
    <property type="entry name" value="17beta-HSD-like_SDR_c"/>
    <property type="match status" value="1"/>
</dbReference>
<proteinExistence type="inferred from homology"/>
<dbReference type="PANTHER" id="PTHR43976:SF16">
    <property type="entry name" value="SHORT-CHAIN DEHYDROGENASE_REDUCTASE FAMILY PROTEIN"/>
    <property type="match status" value="1"/>
</dbReference>
<dbReference type="Gene3D" id="3.40.50.720">
    <property type="entry name" value="NAD(P)-binding Rossmann-like Domain"/>
    <property type="match status" value="1"/>
</dbReference>
<evidence type="ECO:0000256" key="3">
    <source>
        <dbReference type="RuleBase" id="RU000363"/>
    </source>
</evidence>
<dbReference type="Pfam" id="PF00106">
    <property type="entry name" value="adh_short"/>
    <property type="match status" value="1"/>
</dbReference>
<reference evidence="4 5" key="1">
    <citation type="submission" date="2020-06" db="EMBL/GenBank/DDBJ databases">
        <title>Genome sequence of Paramixta manurensis strain PD-1.</title>
        <authorList>
            <person name="Lee C.W."/>
            <person name="Kim J."/>
        </authorList>
    </citation>
    <scope>NUCLEOTIDE SEQUENCE [LARGE SCALE GENOMIC DNA]</scope>
    <source>
        <strain evidence="4 5">PD-1</strain>
    </source>
</reference>
<comment type="similarity">
    <text evidence="1 3">Belongs to the short-chain dehydrogenases/reductases (SDR) family.</text>
</comment>
<evidence type="ECO:0000313" key="5">
    <source>
        <dbReference type="Proteomes" id="UP000505325"/>
    </source>
</evidence>
<name>A0A6M8UDE8_9GAMM</name>
<dbReference type="InterPro" id="IPR036291">
    <property type="entry name" value="NAD(P)-bd_dom_sf"/>
</dbReference>
<dbReference type="Proteomes" id="UP000505325">
    <property type="component" value="Chromosome"/>
</dbReference>